<protein>
    <submittedName>
        <fullName evidence="3">Translocation protein S66</fullName>
    </submittedName>
</protein>
<dbReference type="GO" id="GO:0031207">
    <property type="term" value="C:Sec62/Sec63 complex"/>
    <property type="evidence" value="ECO:0007669"/>
    <property type="project" value="InterPro"/>
</dbReference>
<dbReference type="GO" id="GO:0031204">
    <property type="term" value="P:post-translational protein targeting to membrane, translocation"/>
    <property type="evidence" value="ECO:0007669"/>
    <property type="project" value="InterPro"/>
</dbReference>
<evidence type="ECO:0000313" key="4">
    <source>
        <dbReference type="Proteomes" id="UP001161017"/>
    </source>
</evidence>
<feature type="compositionally biased region" description="Basic residues" evidence="1">
    <location>
        <begin position="236"/>
        <end position="245"/>
    </location>
</feature>
<comment type="caution">
    <text evidence="3">The sequence shown here is derived from an EMBL/GenBank/DDBJ whole genome shotgun (WGS) entry which is preliminary data.</text>
</comment>
<gene>
    <name evidence="3" type="primary">sec66</name>
    <name evidence="3" type="ORF">OHK93_007825</name>
</gene>
<evidence type="ECO:0000256" key="2">
    <source>
        <dbReference type="SAM" id="Phobius"/>
    </source>
</evidence>
<dbReference type="EMBL" id="JAPUFD010000007">
    <property type="protein sequence ID" value="MDI1488550.1"/>
    <property type="molecule type" value="Genomic_DNA"/>
</dbReference>
<keyword evidence="2" id="KW-0812">Transmembrane</keyword>
<feature type="transmembrane region" description="Helical" evidence="2">
    <location>
        <begin position="6"/>
        <end position="28"/>
    </location>
</feature>
<feature type="region of interest" description="Disordered" evidence="1">
    <location>
        <begin position="188"/>
        <end position="245"/>
    </location>
</feature>
<name>A0AA43TVX8_9LECA</name>
<dbReference type="AlphaFoldDB" id="A0AA43TVX8"/>
<dbReference type="PANTHER" id="PTHR28229:SF1">
    <property type="entry name" value="TRANSLOCATION PROTEIN SEC66"/>
    <property type="match status" value="1"/>
</dbReference>
<dbReference type="PANTHER" id="PTHR28229">
    <property type="entry name" value="TRANSLOCATION PROTEIN SEC66"/>
    <property type="match status" value="1"/>
</dbReference>
<evidence type="ECO:0000256" key="1">
    <source>
        <dbReference type="SAM" id="MobiDB-lite"/>
    </source>
</evidence>
<evidence type="ECO:0000313" key="3">
    <source>
        <dbReference type="EMBL" id="MDI1488550.1"/>
    </source>
</evidence>
<keyword evidence="2" id="KW-1133">Transmembrane helix</keyword>
<accession>A0AA43TVX8</accession>
<dbReference type="InterPro" id="IPR018624">
    <property type="entry name" value="Sec66"/>
</dbReference>
<dbReference type="Pfam" id="PF09802">
    <property type="entry name" value="Sec66"/>
    <property type="match status" value="1"/>
</dbReference>
<dbReference type="Proteomes" id="UP001161017">
    <property type="component" value="Unassembled WGS sequence"/>
</dbReference>
<reference evidence="3" key="1">
    <citation type="journal article" date="2023" name="Genome Biol. Evol.">
        <title>First Whole Genome Sequence and Flow Cytometry Genome Size Data for the Lichen-Forming Fungus Ramalina farinacea (Ascomycota).</title>
        <authorList>
            <person name="Llewellyn T."/>
            <person name="Mian S."/>
            <person name="Hill R."/>
            <person name="Leitch I.J."/>
            <person name="Gaya E."/>
        </authorList>
    </citation>
    <scope>NUCLEOTIDE SEQUENCE</scope>
    <source>
        <strain evidence="3">LIQ254RAFAR</strain>
    </source>
</reference>
<keyword evidence="4" id="KW-1185">Reference proteome</keyword>
<feature type="compositionally biased region" description="Gly residues" evidence="1">
    <location>
        <begin position="220"/>
        <end position="235"/>
    </location>
</feature>
<proteinExistence type="predicted"/>
<keyword evidence="2" id="KW-0472">Membrane</keyword>
<organism evidence="3 4">
    <name type="scientific">Ramalina farinacea</name>
    <dbReference type="NCBI Taxonomy" id="258253"/>
    <lineage>
        <taxon>Eukaryota</taxon>
        <taxon>Fungi</taxon>
        <taxon>Dikarya</taxon>
        <taxon>Ascomycota</taxon>
        <taxon>Pezizomycotina</taxon>
        <taxon>Lecanoromycetes</taxon>
        <taxon>OSLEUM clade</taxon>
        <taxon>Lecanoromycetidae</taxon>
        <taxon>Lecanorales</taxon>
        <taxon>Lecanorineae</taxon>
        <taxon>Ramalinaceae</taxon>
        <taxon>Ramalina</taxon>
    </lineage>
</organism>
<sequence>MVNWVGLAVPFAYVGILVGSLATFSSLYRKRKAASSASLEPWFPAHLQRNIYLSLLHLEPAPGQEKATPVPDSVLKAALLQRACEDIRRVLAVRSAKQPLSTLLQRGSVGDDLWQRFLRAEKEVEAELRDVVEEANALQSGWGQVIFQSANEMVNNAIIREKVAETQAKAKADRDWWDKERANIQSNFMKELDDADVSKGTTSASGNERPGSDEDAVLVEGGGPASSGSAAGKGGKGGKKRKGKK</sequence>